<dbReference type="SUPFAM" id="SSF56672">
    <property type="entry name" value="DNA/RNA polymerases"/>
    <property type="match status" value="1"/>
</dbReference>
<sequence length="1128" mass="127649">MDFESCEPTLGASYTTTPTGIEGTRLAADISQKTKRLDEWADCAAVVIPMCMGKTTLVDRYGGYDIDDIVVNERPLACDSEYDLVMGNREDGIWHGDKVAMHLHNQLMLKRVARFFSTVRPDSNARVVFVHTVELARALQLRVIAVASVGEEALRATKRLKDLDAHSRSVLVNVSMGQATANAIQCRRHGLDHYKCHTYGELQSRVESALVRYGFVQHTPSAAKLWGSLYTTLTERERLDYCESYLRGNHPQWTKAVAARHIYRSLGEASTQNTHMHHNHVSWAKVVHGCFSARVVDKPEDVSAILNRSEETWRKMFTFGPGNSRFALFDVSSWLDRTPRTELENKYDWFKQLTQVPDVRYERLAATLTIGDVLSYVWPEYERLCYTLPLGALATEDFMEVTQAIHNLVRVGCNFLGVKLKPRALSLFTYWHCLAGRNYAEADMDKEMEDRLNPKGPKYFLLDGRKSEQEFDRRLSEKINKLYDFMSQKRLETMQVLGKGVESFENFLDNRKKWVRSGSATGSPKTDLLIKLPEETSTAIEDIGIDLLSAGTAVLRNLRLNKSATFEFKEFVGIVQQACKDFVPNSFTRHFTKQEVGKPGGRALYPSHMLHYIITSYVLYLVEKGAQVPKSRLLADSMAQVDDHWVWKETREFSNMLMLDYANFNETHEIKHMKEVIYASKTFYSRFHLLSPDMNWAIDWVCSAFDNILFEWEGVLVRFLHGLLSGWRCTSFNNSLKNVAYLELIADQIYDIAKIRVLTDVQTGGDDVAARVDGVYEAAMILRVGEAMGFEFKSIKQLLGEHYSEFFRLMVTQDGVYGSLCRMLGSAVSGQWSNSTVAKFVEPASKLSSVVEIARKAGRRSRLNLAFSEKMCLCAFEKWATFGEVQLAEELIHGTIKSGGLGVPKVNGEVYVLDGKKLETPERLEIIDVPRDASLTVAKEMVEEATKLVGSDCVEDPDRVATVMATSVFKGAIATGRGPGVAQALLSTKDLRQRPVVRRIKNIPREQFATERSARFGLDRQRYKERCDAYRRAGNRYKALVQAVKEGKRLDLARKIAAENTGVEPTKLFNWQENLTVYGCATYLLTEDYYDAVMLLAIVQSEKASDDEVSAIAARYAVGLANDGYMFY</sequence>
<dbReference type="GO" id="GO:0006351">
    <property type="term" value="P:DNA-templated transcription"/>
    <property type="evidence" value="ECO:0007669"/>
    <property type="project" value="InterPro"/>
</dbReference>
<dbReference type="InterPro" id="IPR001795">
    <property type="entry name" value="RNA-dir_pol_luteovirus"/>
</dbReference>
<evidence type="ECO:0000313" key="8">
    <source>
        <dbReference type="EMBL" id="QKO02074.1"/>
    </source>
</evidence>
<proteinExistence type="predicted"/>
<dbReference type="GO" id="GO:0003968">
    <property type="term" value="F:RNA-directed RNA polymerase activity"/>
    <property type="evidence" value="ECO:0007669"/>
    <property type="project" value="UniProtKB-KW"/>
</dbReference>
<organism evidence="8">
    <name type="scientific">Macrophomina phaseolina chrysovirus 2</name>
    <dbReference type="NCBI Taxonomy" id="2741636"/>
    <lineage>
        <taxon>Viruses</taxon>
        <taxon>Riboviria</taxon>
        <taxon>Orthornavirae</taxon>
        <taxon>Duplornaviricota</taxon>
        <taxon>Chrymotiviricetes</taxon>
        <taxon>Ghabrivirales</taxon>
        <taxon>Alphatotivirineae</taxon>
        <taxon>Chrysoviridae</taxon>
        <taxon>Chrysovirus</taxon>
    </lineage>
</organism>
<accession>A0A7S5WLV5</accession>
<dbReference type="EC" id="2.7.7.48" evidence="1 7"/>
<evidence type="ECO:0000256" key="2">
    <source>
        <dbReference type="ARBA" id="ARBA00022484"/>
    </source>
</evidence>
<evidence type="ECO:0000256" key="5">
    <source>
        <dbReference type="ARBA" id="ARBA00022741"/>
    </source>
</evidence>
<protein>
    <recommendedName>
        <fullName evidence="1 7">RNA-directed RNA polymerase</fullName>
        <ecNumber evidence="1 7">2.7.7.48</ecNumber>
    </recommendedName>
</protein>
<keyword evidence="7" id="KW-0693">Viral RNA replication</keyword>
<evidence type="ECO:0000256" key="7">
    <source>
        <dbReference type="RuleBase" id="RU364050"/>
    </source>
</evidence>
<evidence type="ECO:0000256" key="3">
    <source>
        <dbReference type="ARBA" id="ARBA00022679"/>
    </source>
</evidence>
<dbReference type="InterPro" id="IPR043502">
    <property type="entry name" value="DNA/RNA_pol_sf"/>
</dbReference>
<evidence type="ECO:0000256" key="4">
    <source>
        <dbReference type="ARBA" id="ARBA00022695"/>
    </source>
</evidence>
<dbReference type="GO" id="GO:0000166">
    <property type="term" value="F:nucleotide binding"/>
    <property type="evidence" value="ECO:0007669"/>
    <property type="project" value="UniProtKB-KW"/>
</dbReference>
<evidence type="ECO:0000256" key="1">
    <source>
        <dbReference type="ARBA" id="ARBA00012494"/>
    </source>
</evidence>
<dbReference type="GO" id="GO:0003723">
    <property type="term" value="F:RNA binding"/>
    <property type="evidence" value="ECO:0007669"/>
    <property type="project" value="InterPro"/>
</dbReference>
<keyword evidence="3 7" id="KW-0808">Transferase</keyword>
<comment type="catalytic activity">
    <reaction evidence="6 7">
        <text>RNA(n) + a ribonucleoside 5'-triphosphate = RNA(n+1) + diphosphate</text>
        <dbReference type="Rhea" id="RHEA:21248"/>
        <dbReference type="Rhea" id="RHEA-COMP:14527"/>
        <dbReference type="Rhea" id="RHEA-COMP:17342"/>
        <dbReference type="ChEBI" id="CHEBI:33019"/>
        <dbReference type="ChEBI" id="CHEBI:61557"/>
        <dbReference type="ChEBI" id="CHEBI:140395"/>
        <dbReference type="EC" id="2.7.7.48"/>
    </reaction>
</comment>
<dbReference type="EMBL" id="MT035905">
    <property type="protein sequence ID" value="QKO02074.1"/>
    <property type="molecule type" value="Genomic_RNA"/>
</dbReference>
<evidence type="ECO:0000256" key="6">
    <source>
        <dbReference type="ARBA" id="ARBA00048744"/>
    </source>
</evidence>
<keyword evidence="2 7" id="KW-0696">RNA-directed RNA polymerase</keyword>
<keyword evidence="5 7" id="KW-0547">Nucleotide-binding</keyword>
<dbReference type="Pfam" id="PF02123">
    <property type="entry name" value="RdRP_4"/>
    <property type="match status" value="1"/>
</dbReference>
<name>A0A7S5WLV5_9VIRU</name>
<keyword evidence="4 7" id="KW-0548">Nucleotidyltransferase</keyword>
<reference evidence="8" key="1">
    <citation type="journal article" date="2020" name="Virus Evol.">
        <title>Divergent RNA viruses in Macrophomina phaseolina exhibit potential as virocontrol agents.</title>
        <authorList>
            <person name="Wang J."/>
            <person name="Ni Y."/>
            <person name="Liu X."/>
            <person name="Zhao H."/>
            <person name="Xiao Y."/>
            <person name="Xiao X."/>
            <person name="Li S."/>
            <person name="Liu H."/>
        </authorList>
    </citation>
    <scope>NUCLEOTIDE SEQUENCE</scope>
    <source>
        <strain evidence="8">2012-022</strain>
    </source>
</reference>